<dbReference type="Proteomes" id="UP000692954">
    <property type="component" value="Unassembled WGS sequence"/>
</dbReference>
<dbReference type="GO" id="GO:2001070">
    <property type="term" value="F:starch binding"/>
    <property type="evidence" value="ECO:0007669"/>
    <property type="project" value="InterPro"/>
</dbReference>
<sequence length="217" mass="26035">MKVFKILFTLNKQVNYGEGVFIAFNFTNWDLREAIRMECQKNDYWTKEIEIPCLYFEYKYVIGQYENILENRITWEKGPNRSSENLKLLEMCQSKIHFKDVWEKRALIFYLIDRKQKIKSGNNHKHDILLFGQVKALNSPVKFTDCLLNQKRQLYFLNLQLEIEEVTNPIEVQIYMHAQIKERLIEIISKSVKLNYRNQPINICEDILPESKCCLLK</sequence>
<gene>
    <name evidence="2" type="ORF">PSON_ATCC_30995.1.T1410033</name>
</gene>
<name>A0A8S1R825_9CILI</name>
<dbReference type="Pfam" id="PF00686">
    <property type="entry name" value="CBM_20"/>
    <property type="match status" value="1"/>
</dbReference>
<dbReference type="GO" id="GO:0016020">
    <property type="term" value="C:membrane"/>
    <property type="evidence" value="ECO:0007669"/>
    <property type="project" value="TreeGrafter"/>
</dbReference>
<dbReference type="InterPro" id="IPR002044">
    <property type="entry name" value="CBM20"/>
</dbReference>
<dbReference type="EMBL" id="CAJJDN010000141">
    <property type="protein sequence ID" value="CAD8122870.1"/>
    <property type="molecule type" value="Genomic_DNA"/>
</dbReference>
<evidence type="ECO:0000259" key="1">
    <source>
        <dbReference type="SMART" id="SM01065"/>
    </source>
</evidence>
<evidence type="ECO:0000313" key="2">
    <source>
        <dbReference type="EMBL" id="CAD8122870.1"/>
    </source>
</evidence>
<reference evidence="2" key="1">
    <citation type="submission" date="2021-01" db="EMBL/GenBank/DDBJ databases">
        <authorList>
            <consortium name="Genoscope - CEA"/>
            <person name="William W."/>
        </authorList>
    </citation>
    <scope>NUCLEOTIDE SEQUENCE</scope>
</reference>
<dbReference type="PANTHER" id="PTHR15048">
    <property type="entry name" value="STARCH-BINDING DOMAIN-CONTAINING PROTEIN 1"/>
    <property type="match status" value="1"/>
</dbReference>
<organism evidence="2 3">
    <name type="scientific">Paramecium sonneborni</name>
    <dbReference type="NCBI Taxonomy" id="65129"/>
    <lineage>
        <taxon>Eukaryota</taxon>
        <taxon>Sar</taxon>
        <taxon>Alveolata</taxon>
        <taxon>Ciliophora</taxon>
        <taxon>Intramacronucleata</taxon>
        <taxon>Oligohymenophorea</taxon>
        <taxon>Peniculida</taxon>
        <taxon>Parameciidae</taxon>
        <taxon>Paramecium</taxon>
    </lineage>
</organism>
<comment type="caution">
    <text evidence="2">The sequence shown here is derived from an EMBL/GenBank/DDBJ whole genome shotgun (WGS) entry which is preliminary data.</text>
</comment>
<dbReference type="SMART" id="SM01065">
    <property type="entry name" value="CBM_2"/>
    <property type="match status" value="1"/>
</dbReference>
<keyword evidence="3" id="KW-1185">Reference proteome</keyword>
<evidence type="ECO:0000313" key="3">
    <source>
        <dbReference type="Proteomes" id="UP000692954"/>
    </source>
</evidence>
<protein>
    <recommendedName>
        <fullName evidence="1">CBM20 domain-containing protein</fullName>
    </recommendedName>
</protein>
<dbReference type="PANTHER" id="PTHR15048:SF0">
    <property type="entry name" value="STARCH-BINDING DOMAIN-CONTAINING PROTEIN 1"/>
    <property type="match status" value="1"/>
</dbReference>
<dbReference type="AlphaFoldDB" id="A0A8S1R825"/>
<proteinExistence type="predicted"/>
<feature type="domain" description="CBM20" evidence="1">
    <location>
        <begin position="3"/>
        <end position="95"/>
    </location>
</feature>
<accession>A0A8S1R825</accession>